<dbReference type="Gramene" id="Pp3c17_14710V3.1">
    <property type="protein sequence ID" value="Pp3c17_14710V3.1"/>
    <property type="gene ID" value="Pp3c17_14710"/>
</dbReference>
<dbReference type="FunCoup" id="A0A2K1J3Z3">
    <property type="interactions" value="2589"/>
</dbReference>
<sequence length="272" mass="30163">MSLIDILARVDVLCKKYEKYDVDKQGGADSVSGQDQFAKLYAVVEADIEATLQKAEAAKNEKNRAAVATLNSEVRRSKAALRAELPKLQKLAAKKIRDITKEQQAARLDMVEELAARIDEISDGVVVNRQSTMLGGKAGMSKPMEIRVDTMDPDDLMRPEHYEDTEESTSFRQEFQARKARQDQGLDVIAEGLSTLKDIAADINEELDKQEPLINEVDTKIDKAAADLKNTNVKLKDTVTKLRSSRNFCIDLILIAIILGIAGSLYSALRPQ</sequence>
<keyword evidence="6 10" id="KW-1133">Transmembrane helix</keyword>
<dbReference type="RefSeq" id="XP_024400318.1">
    <property type="nucleotide sequence ID" value="XM_024544550.2"/>
</dbReference>
<dbReference type="GO" id="GO:0006886">
    <property type="term" value="P:intracellular protein transport"/>
    <property type="evidence" value="ECO:0000318"/>
    <property type="project" value="GO_Central"/>
</dbReference>
<evidence type="ECO:0000259" key="11">
    <source>
        <dbReference type="PROSITE" id="PS50192"/>
    </source>
</evidence>
<evidence type="ECO:0000256" key="3">
    <source>
        <dbReference type="ARBA" id="ARBA00022448"/>
    </source>
</evidence>
<dbReference type="GO" id="GO:0048278">
    <property type="term" value="P:vesicle docking"/>
    <property type="evidence" value="ECO:0000318"/>
    <property type="project" value="GO_Central"/>
</dbReference>
<keyword evidence="4 10" id="KW-0812">Transmembrane</keyword>
<dbReference type="GO" id="GO:0000149">
    <property type="term" value="F:SNARE binding"/>
    <property type="evidence" value="ECO:0000318"/>
    <property type="project" value="GO_Central"/>
</dbReference>
<feature type="coiled-coil region" evidence="9">
    <location>
        <begin position="41"/>
        <end position="68"/>
    </location>
</feature>
<dbReference type="Proteomes" id="UP000006727">
    <property type="component" value="Chromosome 17"/>
</dbReference>
<keyword evidence="5" id="KW-0653">Protein transport</keyword>
<dbReference type="GO" id="GO:0006906">
    <property type="term" value="P:vesicle fusion"/>
    <property type="evidence" value="ECO:0000318"/>
    <property type="project" value="GO_Central"/>
</dbReference>
<dbReference type="GeneID" id="112294260"/>
<keyword evidence="3" id="KW-0813">Transport</keyword>
<reference evidence="12 14" key="2">
    <citation type="journal article" date="2018" name="Plant J.">
        <title>The Physcomitrella patens chromosome-scale assembly reveals moss genome structure and evolution.</title>
        <authorList>
            <person name="Lang D."/>
            <person name="Ullrich K.K."/>
            <person name="Murat F."/>
            <person name="Fuchs J."/>
            <person name="Jenkins J."/>
            <person name="Haas F.B."/>
            <person name="Piednoel M."/>
            <person name="Gundlach H."/>
            <person name="Van Bel M."/>
            <person name="Meyberg R."/>
            <person name="Vives C."/>
            <person name="Morata J."/>
            <person name="Symeonidi A."/>
            <person name="Hiss M."/>
            <person name="Muchero W."/>
            <person name="Kamisugi Y."/>
            <person name="Saleh O."/>
            <person name="Blanc G."/>
            <person name="Decker E.L."/>
            <person name="van Gessel N."/>
            <person name="Grimwood J."/>
            <person name="Hayes R.D."/>
            <person name="Graham S.W."/>
            <person name="Gunter L.E."/>
            <person name="McDaniel S.F."/>
            <person name="Hoernstein S.N.W."/>
            <person name="Larsson A."/>
            <person name="Li F.W."/>
            <person name="Perroud P.F."/>
            <person name="Phillips J."/>
            <person name="Ranjan P."/>
            <person name="Rokshar D.S."/>
            <person name="Rothfels C.J."/>
            <person name="Schneider L."/>
            <person name="Shu S."/>
            <person name="Stevenson D.W."/>
            <person name="Thummler F."/>
            <person name="Tillich M."/>
            <person name="Villarreal Aguilar J.C."/>
            <person name="Widiez T."/>
            <person name="Wong G.K."/>
            <person name="Wymore A."/>
            <person name="Zhang Y."/>
            <person name="Zimmer A.D."/>
            <person name="Quatrano R.S."/>
            <person name="Mayer K.F.X."/>
            <person name="Goodstein D."/>
            <person name="Casacuberta J.M."/>
            <person name="Vandepoele K."/>
            <person name="Reski R."/>
            <person name="Cuming A.C."/>
            <person name="Tuskan G.A."/>
            <person name="Maumus F."/>
            <person name="Salse J."/>
            <person name="Schmutz J."/>
            <person name="Rensing S.A."/>
        </authorList>
    </citation>
    <scope>NUCLEOTIDE SEQUENCE [LARGE SCALE GENOMIC DNA]</scope>
    <source>
        <strain evidence="13 14">cv. Gransden 2004</strain>
    </source>
</reference>
<organism evidence="12">
    <name type="scientific">Physcomitrium patens</name>
    <name type="common">Spreading-leaved earth moss</name>
    <name type="synonym">Physcomitrella patens</name>
    <dbReference type="NCBI Taxonomy" id="3218"/>
    <lineage>
        <taxon>Eukaryota</taxon>
        <taxon>Viridiplantae</taxon>
        <taxon>Streptophyta</taxon>
        <taxon>Embryophyta</taxon>
        <taxon>Bryophyta</taxon>
        <taxon>Bryophytina</taxon>
        <taxon>Bryopsida</taxon>
        <taxon>Funariidae</taxon>
        <taxon>Funariales</taxon>
        <taxon>Funariaceae</taxon>
        <taxon>Physcomitrium</taxon>
    </lineage>
</organism>
<dbReference type="EnsemblPlants" id="Pp3c17_14710V3.2">
    <property type="protein sequence ID" value="Pp3c17_14710V3.2"/>
    <property type="gene ID" value="Pp3c17_14710"/>
</dbReference>
<dbReference type="GO" id="GO:0031201">
    <property type="term" value="C:SNARE complex"/>
    <property type="evidence" value="ECO:0000318"/>
    <property type="project" value="GO_Central"/>
</dbReference>
<keyword evidence="14" id="KW-1185">Reference proteome</keyword>
<dbReference type="Gene3D" id="1.20.5.110">
    <property type="match status" value="1"/>
</dbReference>
<dbReference type="GO" id="GO:0012505">
    <property type="term" value="C:endomembrane system"/>
    <property type="evidence" value="ECO:0000318"/>
    <property type="project" value="GO_Central"/>
</dbReference>
<name>A0A2K1J3Z3_PHYPA</name>
<dbReference type="SMART" id="SM00397">
    <property type="entry name" value="t_SNARE"/>
    <property type="match status" value="1"/>
</dbReference>
<keyword evidence="8 10" id="KW-0472">Membrane</keyword>
<keyword evidence="7 9" id="KW-0175">Coiled coil</keyword>
<dbReference type="KEGG" id="ppp:112294260"/>
<dbReference type="CDD" id="cd15841">
    <property type="entry name" value="SNARE_Qc"/>
    <property type="match status" value="1"/>
</dbReference>
<evidence type="ECO:0000313" key="13">
    <source>
        <dbReference type="EnsemblPlants" id="Pp3c17_14710V3.1"/>
    </source>
</evidence>
<comment type="similarity">
    <text evidence="2">Belongs to the syntaxin family.</text>
</comment>
<dbReference type="AlphaFoldDB" id="A0A2K1J3Z3"/>
<dbReference type="SUPFAM" id="SSF58038">
    <property type="entry name" value="SNARE fusion complex"/>
    <property type="match status" value="1"/>
</dbReference>
<dbReference type="EnsemblPlants" id="Pp3c17_14710V3.1">
    <property type="protein sequence ID" value="Pp3c17_14710V3.1"/>
    <property type="gene ID" value="Pp3c17_14710"/>
</dbReference>
<dbReference type="PROSITE" id="PS00914">
    <property type="entry name" value="SYNTAXIN"/>
    <property type="match status" value="1"/>
</dbReference>
<proteinExistence type="inferred from homology"/>
<protein>
    <recommendedName>
        <fullName evidence="11">t-SNARE coiled-coil homology domain-containing protein</fullName>
    </recommendedName>
</protein>
<evidence type="ECO:0000256" key="4">
    <source>
        <dbReference type="ARBA" id="ARBA00022692"/>
    </source>
</evidence>
<evidence type="ECO:0000313" key="12">
    <source>
        <dbReference type="EMBL" id="PNR36243.1"/>
    </source>
</evidence>
<dbReference type="Pfam" id="PF05739">
    <property type="entry name" value="SNARE"/>
    <property type="match status" value="1"/>
</dbReference>
<dbReference type="PANTHER" id="PTHR19957:SF124">
    <property type="entry name" value="SYNTAXIN-8"/>
    <property type="match status" value="1"/>
</dbReference>
<evidence type="ECO:0000256" key="10">
    <source>
        <dbReference type="SAM" id="Phobius"/>
    </source>
</evidence>
<dbReference type="InterPro" id="IPR045242">
    <property type="entry name" value="Syntaxin"/>
</dbReference>
<evidence type="ECO:0000256" key="9">
    <source>
        <dbReference type="SAM" id="Coils"/>
    </source>
</evidence>
<evidence type="ECO:0000256" key="6">
    <source>
        <dbReference type="ARBA" id="ARBA00022989"/>
    </source>
</evidence>
<dbReference type="EMBL" id="ABEU02000017">
    <property type="protein sequence ID" value="PNR36243.1"/>
    <property type="molecule type" value="Genomic_DNA"/>
</dbReference>
<evidence type="ECO:0000256" key="2">
    <source>
        <dbReference type="ARBA" id="ARBA00009063"/>
    </source>
</evidence>
<gene>
    <name evidence="13" type="primary">LOC112294260</name>
    <name evidence="12" type="ORF">PHYPA_022094</name>
</gene>
<dbReference type="FunFam" id="1.20.5.110:FF:000006">
    <property type="entry name" value="Syntaxin 6"/>
    <property type="match status" value="1"/>
</dbReference>
<evidence type="ECO:0000313" key="14">
    <source>
        <dbReference type="Proteomes" id="UP000006727"/>
    </source>
</evidence>
<evidence type="ECO:0000256" key="1">
    <source>
        <dbReference type="ARBA" id="ARBA00004211"/>
    </source>
</evidence>
<feature type="transmembrane region" description="Helical" evidence="10">
    <location>
        <begin position="248"/>
        <end position="269"/>
    </location>
</feature>
<dbReference type="Gramene" id="Pp3c17_14710V3.2">
    <property type="protein sequence ID" value="Pp3c17_14710V3.2"/>
    <property type="gene ID" value="Pp3c17_14710"/>
</dbReference>
<dbReference type="GO" id="GO:0005484">
    <property type="term" value="F:SNAP receptor activity"/>
    <property type="evidence" value="ECO:0000318"/>
    <property type="project" value="GO_Central"/>
</dbReference>
<accession>A0A2K1J3Z3</accession>
<feature type="domain" description="T-SNARE coiled-coil homology" evidence="11">
    <location>
        <begin position="176"/>
        <end position="238"/>
    </location>
</feature>
<dbReference type="InterPro" id="IPR000727">
    <property type="entry name" value="T_SNARE_dom"/>
</dbReference>
<dbReference type="InterPro" id="IPR006012">
    <property type="entry name" value="Syntaxin/epimorphin_CS"/>
</dbReference>
<dbReference type="PROSITE" id="PS50192">
    <property type="entry name" value="T_SNARE"/>
    <property type="match status" value="1"/>
</dbReference>
<evidence type="ECO:0000256" key="7">
    <source>
        <dbReference type="ARBA" id="ARBA00023054"/>
    </source>
</evidence>
<dbReference type="OrthoDB" id="29755at2759"/>
<dbReference type="PANTHER" id="PTHR19957">
    <property type="entry name" value="SYNTAXIN"/>
    <property type="match status" value="1"/>
</dbReference>
<dbReference type="STRING" id="3218.A0A2K1J3Z3"/>
<evidence type="ECO:0000256" key="8">
    <source>
        <dbReference type="ARBA" id="ARBA00023136"/>
    </source>
</evidence>
<reference evidence="12 14" key="1">
    <citation type="journal article" date="2008" name="Science">
        <title>The Physcomitrella genome reveals evolutionary insights into the conquest of land by plants.</title>
        <authorList>
            <person name="Rensing S."/>
            <person name="Lang D."/>
            <person name="Zimmer A."/>
            <person name="Terry A."/>
            <person name="Salamov A."/>
            <person name="Shapiro H."/>
            <person name="Nishiyama T."/>
            <person name="Perroud P.-F."/>
            <person name="Lindquist E."/>
            <person name="Kamisugi Y."/>
            <person name="Tanahashi T."/>
            <person name="Sakakibara K."/>
            <person name="Fujita T."/>
            <person name="Oishi K."/>
            <person name="Shin-I T."/>
            <person name="Kuroki Y."/>
            <person name="Toyoda A."/>
            <person name="Suzuki Y."/>
            <person name="Hashimoto A."/>
            <person name="Yamaguchi K."/>
            <person name="Sugano A."/>
            <person name="Kohara Y."/>
            <person name="Fujiyama A."/>
            <person name="Anterola A."/>
            <person name="Aoki S."/>
            <person name="Ashton N."/>
            <person name="Barbazuk W.B."/>
            <person name="Barker E."/>
            <person name="Bennetzen J."/>
            <person name="Bezanilla M."/>
            <person name="Blankenship R."/>
            <person name="Cho S.H."/>
            <person name="Dutcher S."/>
            <person name="Estelle M."/>
            <person name="Fawcett J.A."/>
            <person name="Gundlach H."/>
            <person name="Hanada K."/>
            <person name="Heyl A."/>
            <person name="Hicks K.A."/>
            <person name="Hugh J."/>
            <person name="Lohr M."/>
            <person name="Mayer K."/>
            <person name="Melkozernov A."/>
            <person name="Murata T."/>
            <person name="Nelson D."/>
            <person name="Pils B."/>
            <person name="Prigge M."/>
            <person name="Reiss B."/>
            <person name="Renner T."/>
            <person name="Rombauts S."/>
            <person name="Rushton P."/>
            <person name="Sanderfoot A."/>
            <person name="Schween G."/>
            <person name="Shiu S.-H."/>
            <person name="Stueber K."/>
            <person name="Theodoulou F.L."/>
            <person name="Tu H."/>
            <person name="Van de Peer Y."/>
            <person name="Verrier P.J."/>
            <person name="Waters E."/>
            <person name="Wood A."/>
            <person name="Yang L."/>
            <person name="Cove D."/>
            <person name="Cuming A."/>
            <person name="Hasebe M."/>
            <person name="Lucas S."/>
            <person name="Mishler D.B."/>
            <person name="Reski R."/>
            <person name="Grigoriev I."/>
            <person name="Quatrano R.S."/>
            <person name="Boore J.L."/>
        </authorList>
    </citation>
    <scope>NUCLEOTIDE SEQUENCE [LARGE SCALE GENOMIC DNA]</scope>
    <source>
        <strain evidence="13 14">cv. Gransden 2004</strain>
    </source>
</reference>
<reference evidence="13" key="3">
    <citation type="submission" date="2020-12" db="UniProtKB">
        <authorList>
            <consortium name="EnsemblPlants"/>
        </authorList>
    </citation>
    <scope>IDENTIFICATION</scope>
</reference>
<evidence type="ECO:0000256" key="5">
    <source>
        <dbReference type="ARBA" id="ARBA00022927"/>
    </source>
</evidence>
<dbReference type="PaxDb" id="3218-PP1S98_140V6.1"/>
<comment type="subcellular location">
    <subcellularLocation>
        <location evidence="1">Membrane</location>
        <topology evidence="1">Single-pass type IV membrane protein</topology>
    </subcellularLocation>
</comment>